<dbReference type="PANTHER" id="PTHR18901:SF38">
    <property type="entry name" value="PSEUDOURIDINE-5'-PHOSPHATASE"/>
    <property type="match status" value="1"/>
</dbReference>
<proteinExistence type="predicted"/>
<dbReference type="InterPro" id="IPR023214">
    <property type="entry name" value="HAD_sf"/>
</dbReference>
<dbReference type="GO" id="GO:0016787">
    <property type="term" value="F:hydrolase activity"/>
    <property type="evidence" value="ECO:0007669"/>
    <property type="project" value="UniProtKB-KW"/>
</dbReference>
<dbReference type="EMBL" id="WWNR01000010">
    <property type="protein sequence ID" value="MZQ90477.1"/>
    <property type="molecule type" value="Genomic_DNA"/>
</dbReference>
<dbReference type="RefSeq" id="WP_161347861.1">
    <property type="nucleotide sequence ID" value="NZ_BMGW01000010.1"/>
</dbReference>
<comment type="caution">
    <text evidence="1">The sequence shown here is derived from an EMBL/GenBank/DDBJ whole genome shotgun (WGS) entry which is preliminary data.</text>
</comment>
<protein>
    <submittedName>
        <fullName evidence="1">HAD-IA family hydrolase</fullName>
    </submittedName>
</protein>
<dbReference type="PANTHER" id="PTHR18901">
    <property type="entry name" value="2-DEOXYGLUCOSE-6-PHOSPHATE PHOSPHATASE 2"/>
    <property type="match status" value="1"/>
</dbReference>
<dbReference type="SFLD" id="SFLDG01135">
    <property type="entry name" value="C1.5.6:_HAD__Beta-PGM__Phospha"/>
    <property type="match status" value="1"/>
</dbReference>
<name>A0A6L8VJB5_9RHOB</name>
<dbReference type="SFLD" id="SFLDG01129">
    <property type="entry name" value="C1.5:_HAD__Beta-PGM__Phosphata"/>
    <property type="match status" value="1"/>
</dbReference>
<dbReference type="OrthoDB" id="9782449at2"/>
<evidence type="ECO:0000313" key="1">
    <source>
        <dbReference type="EMBL" id="MZQ90477.1"/>
    </source>
</evidence>
<keyword evidence="1" id="KW-0378">Hydrolase</keyword>
<dbReference type="InterPro" id="IPR006439">
    <property type="entry name" value="HAD-SF_hydro_IA"/>
</dbReference>
<keyword evidence="2" id="KW-1185">Reference proteome</keyword>
<dbReference type="Gene3D" id="3.40.50.1000">
    <property type="entry name" value="HAD superfamily/HAD-like"/>
    <property type="match status" value="1"/>
</dbReference>
<dbReference type="Gene3D" id="1.10.150.240">
    <property type="entry name" value="Putative phosphatase, domain 2"/>
    <property type="match status" value="1"/>
</dbReference>
<dbReference type="InterPro" id="IPR036412">
    <property type="entry name" value="HAD-like_sf"/>
</dbReference>
<dbReference type="SFLD" id="SFLDS00003">
    <property type="entry name" value="Haloacid_Dehalogenase"/>
    <property type="match status" value="1"/>
</dbReference>
<dbReference type="AlphaFoldDB" id="A0A6L8VJB5"/>
<dbReference type="SUPFAM" id="SSF56784">
    <property type="entry name" value="HAD-like"/>
    <property type="match status" value="1"/>
</dbReference>
<reference evidence="1 2" key="1">
    <citation type="submission" date="2020-01" db="EMBL/GenBank/DDBJ databases">
        <title>Frigidibacter albus SP32T (=CGMCC 1.13995T).</title>
        <authorList>
            <person name="Liao X."/>
        </authorList>
    </citation>
    <scope>NUCLEOTIDE SEQUENCE [LARGE SCALE GENOMIC DNA]</scope>
    <source>
        <strain evidence="1 2">SP32</strain>
    </source>
</reference>
<dbReference type="Proteomes" id="UP000477083">
    <property type="component" value="Unassembled WGS sequence"/>
</dbReference>
<organism evidence="1 2">
    <name type="scientific">Frigidibacter albus</name>
    <dbReference type="NCBI Taxonomy" id="1465486"/>
    <lineage>
        <taxon>Bacteria</taxon>
        <taxon>Pseudomonadati</taxon>
        <taxon>Pseudomonadota</taxon>
        <taxon>Alphaproteobacteria</taxon>
        <taxon>Rhodobacterales</taxon>
        <taxon>Paracoccaceae</taxon>
        <taxon>Frigidibacter</taxon>
    </lineage>
</organism>
<sequence>MTFDAVIFDLDGLLLDTERLALLAGTEALASLGHAVPEEVFISLIGIDAVEGHRMLCDHLGCVLDAAALDAAWLQAMDARMLEGVPLRPGVHATLAALDTRAMPRAVATNSGTARATEKLAAAGLGGRFATIVGFDAVPRGKPAPDVYLEAARRLGADPARCLALEDSDTGVRAAHAAGMTVVQIPDMHPSRERLAHHQAASLTEALALFGL</sequence>
<dbReference type="NCBIfam" id="TIGR01509">
    <property type="entry name" value="HAD-SF-IA-v3"/>
    <property type="match status" value="1"/>
</dbReference>
<evidence type="ECO:0000313" key="2">
    <source>
        <dbReference type="Proteomes" id="UP000477083"/>
    </source>
</evidence>
<dbReference type="InterPro" id="IPR041492">
    <property type="entry name" value="HAD_2"/>
</dbReference>
<accession>A0A6L8VJB5</accession>
<dbReference type="Pfam" id="PF13419">
    <property type="entry name" value="HAD_2"/>
    <property type="match status" value="1"/>
</dbReference>
<dbReference type="PRINTS" id="PR00413">
    <property type="entry name" value="HADHALOGNASE"/>
</dbReference>
<dbReference type="InterPro" id="IPR023198">
    <property type="entry name" value="PGP-like_dom2"/>
</dbReference>
<gene>
    <name evidence="1" type="ORF">GS660_15380</name>
</gene>